<reference evidence="2 3" key="1">
    <citation type="journal article" date="2023" name="Life. Sci Alliance">
        <title>Evolutionary insights into 3D genome organization and epigenetic landscape of Vigna mungo.</title>
        <authorList>
            <person name="Junaid A."/>
            <person name="Singh B."/>
            <person name="Bhatia S."/>
        </authorList>
    </citation>
    <scope>NUCLEOTIDE SEQUENCE [LARGE SCALE GENOMIC DNA]</scope>
    <source>
        <strain evidence="2">Urdbean</strain>
    </source>
</reference>
<feature type="region of interest" description="Disordered" evidence="1">
    <location>
        <begin position="284"/>
        <end position="305"/>
    </location>
</feature>
<protein>
    <submittedName>
        <fullName evidence="2">Uncharacterized protein</fullName>
    </submittedName>
</protein>
<name>A0AAQ3NE55_VIGMU</name>
<organism evidence="2 3">
    <name type="scientific">Vigna mungo</name>
    <name type="common">Black gram</name>
    <name type="synonym">Phaseolus mungo</name>
    <dbReference type="NCBI Taxonomy" id="3915"/>
    <lineage>
        <taxon>Eukaryota</taxon>
        <taxon>Viridiplantae</taxon>
        <taxon>Streptophyta</taxon>
        <taxon>Embryophyta</taxon>
        <taxon>Tracheophyta</taxon>
        <taxon>Spermatophyta</taxon>
        <taxon>Magnoliopsida</taxon>
        <taxon>eudicotyledons</taxon>
        <taxon>Gunneridae</taxon>
        <taxon>Pentapetalae</taxon>
        <taxon>rosids</taxon>
        <taxon>fabids</taxon>
        <taxon>Fabales</taxon>
        <taxon>Fabaceae</taxon>
        <taxon>Papilionoideae</taxon>
        <taxon>50 kb inversion clade</taxon>
        <taxon>NPAAA clade</taxon>
        <taxon>indigoferoid/millettioid clade</taxon>
        <taxon>Phaseoleae</taxon>
        <taxon>Vigna</taxon>
    </lineage>
</organism>
<sequence length="662" mass="71746">MHMLTFGIAFCNPTDVEAFTEDKKQSLAKRPGRGADFARAVKEIIESYEKLKSDNLDDDTSSDGEVAIANLSNPLDPSANLWSKDEIEAPLAIDSQKESSNCVIGRPEVVCAAEDAVELRNESYNIEASLDEPTDNAIVTATVKSPFPITLRNEPARRIRSTLQVQAFVVPCNDGENIGDGNSDDYVLADAILNMDIRRCKHTRNSPNILGCDDTDSLAFASNLSMEDNGSEIITINSDAFTLNEGSTIDCNLKLEQSEPFECPEGEDDLSKGLGLEIKTIISKKKRRPNRKKETNDAGALNASQTLLNMSENSKERCPDQDGDEHLPLVKRARVRMNKSSTEAELNSTIEVQVKSGDKDITDSPHQLTTSSNCENGSRTEVGSLVLKEALVNVSPSNLKAPCSENGSHICKIKKDQMIGFSVNDEAALPPSKRIHRALEAMSANAAEDGKACMESSSSLVASTGRCCISTIKKCPCMTDNNEGGNDLELQRLDSCGIDSSHVSVCSFSARSNTIISIENESSIEVDEQLAKYDNEIGKDRQQVGEDLSDSVVCFPSKIVSQIHLHGKISPNPDMKCCQVGSNQDSPVPSLLPNCDGNIRPLNHSDAPDTLEHGGTSLDPVFGASESDKLLPQNRINVPQNVVVVCEDVKQVVGDSKKINDT</sequence>
<gene>
    <name evidence="2" type="ORF">V8G54_021323</name>
</gene>
<dbReference type="PANTHER" id="PTHR12550:SF49">
    <property type="entry name" value="PROTEIN HUA2-LIKE 2-RELATED"/>
    <property type="match status" value="1"/>
</dbReference>
<evidence type="ECO:0000313" key="3">
    <source>
        <dbReference type="Proteomes" id="UP001374535"/>
    </source>
</evidence>
<evidence type="ECO:0000256" key="1">
    <source>
        <dbReference type="SAM" id="MobiDB-lite"/>
    </source>
</evidence>
<proteinExistence type="predicted"/>
<dbReference type="AlphaFoldDB" id="A0AAQ3NE55"/>
<keyword evidence="3" id="KW-1185">Reference proteome</keyword>
<accession>A0AAQ3NE55</accession>
<dbReference type="Proteomes" id="UP001374535">
    <property type="component" value="Chromosome 6"/>
</dbReference>
<dbReference type="EMBL" id="CP144695">
    <property type="protein sequence ID" value="WVZ07977.1"/>
    <property type="molecule type" value="Genomic_DNA"/>
</dbReference>
<evidence type="ECO:0000313" key="2">
    <source>
        <dbReference type="EMBL" id="WVZ07977.1"/>
    </source>
</evidence>
<dbReference type="PANTHER" id="PTHR12550">
    <property type="entry name" value="HEPATOMA-DERIVED GROWTH FACTOR-RELATED"/>
    <property type="match status" value="1"/>
</dbReference>